<dbReference type="InterPro" id="IPR004104">
    <property type="entry name" value="Gfo/Idh/MocA-like_OxRdtase_C"/>
</dbReference>
<comment type="caution">
    <text evidence="4">The sequence shown here is derived from an EMBL/GenBank/DDBJ whole genome shotgun (WGS) entry which is preliminary data.</text>
</comment>
<reference evidence="4 5" key="1">
    <citation type="submission" date="2017-07" db="EMBL/GenBank/DDBJ databases">
        <title>Draft whole genome sequences of clinical Proprionibacteriaceae strains.</title>
        <authorList>
            <person name="Bernier A.-M."/>
            <person name="Bernard K."/>
            <person name="Domingo M.-C."/>
        </authorList>
    </citation>
    <scope>NUCLEOTIDE SEQUENCE [LARGE SCALE GENOMIC DNA]</scope>
    <source>
        <strain evidence="4 5">NML 150081</strain>
    </source>
</reference>
<dbReference type="InterPro" id="IPR051450">
    <property type="entry name" value="Gfo/Idh/MocA_Oxidoreductases"/>
</dbReference>
<comment type="similarity">
    <text evidence="1">Belongs to the Gfo/Idh/MocA family.</text>
</comment>
<dbReference type="InterPro" id="IPR036291">
    <property type="entry name" value="NAD(P)-bd_dom_sf"/>
</dbReference>
<dbReference type="Pfam" id="PF02894">
    <property type="entry name" value="GFO_IDH_MocA_C"/>
    <property type="match status" value="1"/>
</dbReference>
<evidence type="ECO:0000259" key="3">
    <source>
        <dbReference type="Pfam" id="PF02894"/>
    </source>
</evidence>
<dbReference type="SUPFAM" id="SSF55347">
    <property type="entry name" value="Glyceraldehyde-3-phosphate dehydrogenase-like, C-terminal domain"/>
    <property type="match status" value="1"/>
</dbReference>
<evidence type="ECO:0008006" key="6">
    <source>
        <dbReference type="Google" id="ProtNLM"/>
    </source>
</evidence>
<sequence length="425" mass="45717">MIRYALCGTSNRGIGGFLLPLLGVNGEEDATLGYGASGEDYRDVAEVTALVDKDLVRAQAVAAAVKADLPAYSPDQLDEVLANCDCLIVATPDHTHLEYALAAVEAGVEVIVEKPVTTTAADGRRLLEAAEASGVRVRVAHNLRYAPKHLRLMEMIQEGAIGRVTQIEYQHRVDTRHGAGYFLRWNRERARSGGLSVHKSSHHLDLLQWWASARPEVVFGRGARHFYGPDGAYASTAEQPWREDPYFLAQGDSNALQPGDRERTGLLGVGYPMEYPVENPLWLYDDAIDVEDTYSAVIGYAGGVQATYSIDFSSPWEGATIGISGTAGRLEMRTGRLADGGPLPQGEYAWWLPLFGEPQPIEVPAVSENGHGGADGLMRADLFRGATGRTQQLGASASLAEAVDAVAAGEAIWRSAASGDAIRID</sequence>
<dbReference type="OrthoDB" id="103047at2"/>
<evidence type="ECO:0000313" key="5">
    <source>
        <dbReference type="Proteomes" id="UP000216300"/>
    </source>
</evidence>
<dbReference type="Pfam" id="PF01408">
    <property type="entry name" value="GFO_IDH_MocA"/>
    <property type="match status" value="1"/>
</dbReference>
<dbReference type="PANTHER" id="PTHR43377">
    <property type="entry name" value="BILIVERDIN REDUCTASE A"/>
    <property type="match status" value="1"/>
</dbReference>
<dbReference type="EMBL" id="NMVJ01000001">
    <property type="protein sequence ID" value="OYN92051.1"/>
    <property type="molecule type" value="Genomic_DNA"/>
</dbReference>
<dbReference type="SUPFAM" id="SSF51735">
    <property type="entry name" value="NAD(P)-binding Rossmann-fold domains"/>
    <property type="match status" value="1"/>
</dbReference>
<keyword evidence="5" id="KW-1185">Reference proteome</keyword>
<feature type="domain" description="Gfo/Idh/MocA-like oxidoreductase N-terminal" evidence="2">
    <location>
        <begin position="40"/>
        <end position="141"/>
    </location>
</feature>
<accession>A0A255EM43</accession>
<name>A0A255EM43_9ACTN</name>
<dbReference type="PANTHER" id="PTHR43377:SF2">
    <property type="entry name" value="BINDING ROSSMANN FOLD OXIDOREDUCTASE, PUTATIVE (AFU_ORTHOLOGUE AFUA_4G00560)-RELATED"/>
    <property type="match status" value="1"/>
</dbReference>
<dbReference type="GO" id="GO:0000166">
    <property type="term" value="F:nucleotide binding"/>
    <property type="evidence" value="ECO:0007669"/>
    <property type="project" value="InterPro"/>
</dbReference>
<dbReference type="Gene3D" id="3.40.50.720">
    <property type="entry name" value="NAD(P)-binding Rossmann-like Domain"/>
    <property type="match status" value="1"/>
</dbReference>
<feature type="domain" description="Gfo/Idh/MocA-like oxidoreductase C-terminal" evidence="3">
    <location>
        <begin position="154"/>
        <end position="420"/>
    </location>
</feature>
<dbReference type="RefSeq" id="WP_094452073.1">
    <property type="nucleotide sequence ID" value="NZ_NMVJ01000001.1"/>
</dbReference>
<evidence type="ECO:0000259" key="2">
    <source>
        <dbReference type="Pfam" id="PF01408"/>
    </source>
</evidence>
<dbReference type="InterPro" id="IPR000683">
    <property type="entry name" value="Gfo/Idh/MocA-like_OxRdtase_N"/>
</dbReference>
<protein>
    <recommendedName>
        <fullName evidence="6">Gfo/Idh/MocA family oxidoreductase</fullName>
    </recommendedName>
</protein>
<gene>
    <name evidence="4" type="ORF">CGZ91_00565</name>
</gene>
<evidence type="ECO:0000313" key="4">
    <source>
        <dbReference type="EMBL" id="OYN92051.1"/>
    </source>
</evidence>
<organism evidence="4 5">
    <name type="scientific">Parenemella sanctibonifatiensis</name>
    <dbReference type="NCBI Taxonomy" id="2016505"/>
    <lineage>
        <taxon>Bacteria</taxon>
        <taxon>Bacillati</taxon>
        <taxon>Actinomycetota</taxon>
        <taxon>Actinomycetes</taxon>
        <taxon>Propionibacteriales</taxon>
        <taxon>Propionibacteriaceae</taxon>
        <taxon>Parenemella</taxon>
    </lineage>
</organism>
<dbReference type="AlphaFoldDB" id="A0A255EM43"/>
<dbReference type="Proteomes" id="UP000216300">
    <property type="component" value="Unassembled WGS sequence"/>
</dbReference>
<proteinExistence type="inferred from homology"/>
<dbReference type="Gene3D" id="3.30.360.10">
    <property type="entry name" value="Dihydrodipicolinate Reductase, domain 2"/>
    <property type="match status" value="1"/>
</dbReference>
<evidence type="ECO:0000256" key="1">
    <source>
        <dbReference type="ARBA" id="ARBA00010928"/>
    </source>
</evidence>